<comment type="similarity">
    <text evidence="1 4">Belongs to the plant dirigent protein family.</text>
</comment>
<reference evidence="5 6" key="1">
    <citation type="journal article" date="2019" name="Sci. Rep.">
        <title>A high-quality genome of Eragrostis curvula grass provides insights into Poaceae evolution and supports new strategies to enhance forage quality.</title>
        <authorList>
            <person name="Carballo J."/>
            <person name="Santos B.A.C.M."/>
            <person name="Zappacosta D."/>
            <person name="Garbus I."/>
            <person name="Selva J.P."/>
            <person name="Gallo C.A."/>
            <person name="Diaz A."/>
            <person name="Albertini E."/>
            <person name="Caccamo M."/>
            <person name="Echenique V."/>
        </authorList>
    </citation>
    <scope>NUCLEOTIDE SEQUENCE [LARGE SCALE GENOMIC DNA]</scope>
    <source>
        <strain evidence="6">cv. Victoria</strain>
        <tissue evidence="5">Leaf</tissue>
    </source>
</reference>
<feature type="non-terminal residue" evidence="5">
    <location>
        <position position="1"/>
    </location>
</feature>
<feature type="chain" id="PRO_5023971686" description="Dirigent protein" evidence="4">
    <location>
        <begin position="30"/>
        <end position="191"/>
    </location>
</feature>
<evidence type="ECO:0000256" key="2">
    <source>
        <dbReference type="ARBA" id="ARBA00011738"/>
    </source>
</evidence>
<dbReference type="GO" id="GO:0009699">
    <property type="term" value="P:phenylpropanoid biosynthetic process"/>
    <property type="evidence" value="ECO:0007669"/>
    <property type="project" value="UniProtKB-ARBA"/>
</dbReference>
<comment type="subunit">
    <text evidence="2 4">Homodimer.</text>
</comment>
<keyword evidence="3 4" id="KW-0964">Secreted</keyword>
<keyword evidence="6" id="KW-1185">Reference proteome</keyword>
<dbReference type="Pfam" id="PF03018">
    <property type="entry name" value="Dirigent"/>
    <property type="match status" value="1"/>
</dbReference>
<dbReference type="OrthoDB" id="1864232at2759"/>
<comment type="function">
    <text evidence="4">Dirigent proteins impart stereoselectivity on the phenoxy radical-coupling reaction, yielding optically active lignans from two molecules of coniferyl alcohol in the biosynthesis of lignans, flavonolignans, and alkaloids and thus plays a central role in plant secondary metabolism.</text>
</comment>
<dbReference type="EMBL" id="RWGY01000035">
    <property type="protein sequence ID" value="TVU13182.1"/>
    <property type="molecule type" value="Genomic_DNA"/>
</dbReference>
<dbReference type="InterPro" id="IPR004265">
    <property type="entry name" value="Dirigent"/>
</dbReference>
<dbReference type="InterPro" id="IPR044859">
    <property type="entry name" value="Allene_oxi_cyc_Dirigent"/>
</dbReference>
<gene>
    <name evidence="5" type="ORF">EJB05_40714</name>
</gene>
<comment type="subcellular location">
    <subcellularLocation>
        <location evidence="4">Secreted</location>
        <location evidence="4">Extracellular space</location>
        <location evidence="4">Apoplast</location>
    </subcellularLocation>
</comment>
<keyword evidence="4" id="KW-0052">Apoplast</keyword>
<dbReference type="Proteomes" id="UP000324897">
    <property type="component" value="Unassembled WGS sequence"/>
</dbReference>
<sequence length="191" mass="20226">MMFRHHRLTTILQLAAVAVCISTAALTAAEVDEGGSATRTTMHHLHFYMHETYAETVMQVANGTGAPLISRGGVRARFGDTAVMDDALTEGPSPGSRQVGRAQGMYATASRQPGAPAMLLTMNMVLTGFEGYQNGSMVAVVGWNDVTASVRELAVVGGTGSFRMATGYALLKTISWKGVTAVLELDVFVRA</sequence>
<comment type="caution">
    <text evidence="5">The sequence shown here is derived from an EMBL/GenBank/DDBJ whole genome shotgun (WGS) entry which is preliminary data.</text>
</comment>
<dbReference type="Gramene" id="TVU13182">
    <property type="protein sequence ID" value="TVU13182"/>
    <property type="gene ID" value="EJB05_40714"/>
</dbReference>
<feature type="signal peptide" evidence="4">
    <location>
        <begin position="1"/>
        <end position="29"/>
    </location>
</feature>
<name>A0A5J9TP89_9POAL</name>
<protein>
    <recommendedName>
        <fullName evidence="4">Dirigent protein</fullName>
    </recommendedName>
</protein>
<proteinExistence type="inferred from homology"/>
<organism evidence="5 6">
    <name type="scientific">Eragrostis curvula</name>
    <name type="common">weeping love grass</name>
    <dbReference type="NCBI Taxonomy" id="38414"/>
    <lineage>
        <taxon>Eukaryota</taxon>
        <taxon>Viridiplantae</taxon>
        <taxon>Streptophyta</taxon>
        <taxon>Embryophyta</taxon>
        <taxon>Tracheophyta</taxon>
        <taxon>Spermatophyta</taxon>
        <taxon>Magnoliopsida</taxon>
        <taxon>Liliopsida</taxon>
        <taxon>Poales</taxon>
        <taxon>Poaceae</taxon>
        <taxon>PACMAD clade</taxon>
        <taxon>Chloridoideae</taxon>
        <taxon>Eragrostideae</taxon>
        <taxon>Eragrostidinae</taxon>
        <taxon>Eragrostis</taxon>
    </lineage>
</organism>
<dbReference type="GO" id="GO:0048046">
    <property type="term" value="C:apoplast"/>
    <property type="evidence" value="ECO:0007669"/>
    <property type="project" value="UniProtKB-SubCell"/>
</dbReference>
<evidence type="ECO:0000256" key="1">
    <source>
        <dbReference type="ARBA" id="ARBA00010746"/>
    </source>
</evidence>
<keyword evidence="4" id="KW-0732">Signal</keyword>
<evidence type="ECO:0000256" key="4">
    <source>
        <dbReference type="RuleBase" id="RU363099"/>
    </source>
</evidence>
<evidence type="ECO:0000313" key="6">
    <source>
        <dbReference type="Proteomes" id="UP000324897"/>
    </source>
</evidence>
<accession>A0A5J9TP89</accession>
<evidence type="ECO:0000256" key="3">
    <source>
        <dbReference type="ARBA" id="ARBA00022525"/>
    </source>
</evidence>
<dbReference type="AlphaFoldDB" id="A0A5J9TP89"/>
<dbReference type="PANTHER" id="PTHR21495">
    <property type="entry name" value="NUCLEOPORIN-RELATED"/>
    <property type="match status" value="1"/>
</dbReference>
<dbReference type="Gene3D" id="2.40.480.10">
    <property type="entry name" value="Allene oxide cyclase-like"/>
    <property type="match status" value="1"/>
</dbReference>
<evidence type="ECO:0000313" key="5">
    <source>
        <dbReference type="EMBL" id="TVU13182.1"/>
    </source>
</evidence>